<evidence type="ECO:0000313" key="2">
    <source>
        <dbReference type="Proteomes" id="UP001319080"/>
    </source>
</evidence>
<comment type="caution">
    <text evidence="1">The sequence shown here is derived from an EMBL/GenBank/DDBJ whole genome shotgun (WGS) entry which is preliminary data.</text>
</comment>
<name>A0AAP2DXN9_9BACT</name>
<dbReference type="Gene3D" id="3.40.50.150">
    <property type="entry name" value="Vaccinia Virus protein VP39"/>
    <property type="match status" value="1"/>
</dbReference>
<keyword evidence="2" id="KW-1185">Reference proteome</keyword>
<reference evidence="1 2" key="1">
    <citation type="submission" date="2021-05" db="EMBL/GenBank/DDBJ databases">
        <title>A Polyphasic approach of four new species of the genus Ohtaekwangia: Ohtaekwangia histidinii sp. nov., Ohtaekwangia cretensis sp. nov., Ohtaekwangia indiensis sp. nov., Ohtaekwangia reichenbachii sp. nov. from diverse environment.</title>
        <authorList>
            <person name="Octaviana S."/>
        </authorList>
    </citation>
    <scope>NUCLEOTIDE SEQUENCE [LARGE SCALE GENOMIC DNA]</scope>
    <source>
        <strain evidence="1 2">PWU5</strain>
    </source>
</reference>
<protein>
    <submittedName>
        <fullName evidence="1">Methyltransferase domain-containing protein</fullName>
    </submittedName>
</protein>
<sequence>MTREVIMLSPAAPVSMADEWYAIASPDHFWMEWRFRAIVHQLHKAGTLTPGTGGRFLEIGCGHGAFIQQLERDPAFITDGCDLNLYALQQIPPVKGNIYVYDIYKQEAEMLGKYVGVFLLDVIEHIDDDRSFLTAAHDHVQPGGLVVVNVPALQTLFSKYDTAAGHKRRYTRQSLRAALEASGLEPLHVGYWGLSLIPIALLRKLYLAFVPPEKVIERGFKPPAPIVNTLFKIWMKLEMAIFKAPPLGTSVLAVARKRAK</sequence>
<dbReference type="Pfam" id="PF13489">
    <property type="entry name" value="Methyltransf_23"/>
    <property type="match status" value="1"/>
</dbReference>
<accession>A0AAP2DXN9</accession>
<dbReference type="RefSeq" id="WP_254083655.1">
    <property type="nucleotide sequence ID" value="NZ_JAHESE010000005.1"/>
</dbReference>
<dbReference type="Proteomes" id="UP001319080">
    <property type="component" value="Unassembled WGS sequence"/>
</dbReference>
<dbReference type="InterPro" id="IPR029063">
    <property type="entry name" value="SAM-dependent_MTases_sf"/>
</dbReference>
<organism evidence="1 2">
    <name type="scientific">Dawidia cretensis</name>
    <dbReference type="NCBI Taxonomy" id="2782350"/>
    <lineage>
        <taxon>Bacteria</taxon>
        <taxon>Pseudomonadati</taxon>
        <taxon>Bacteroidota</taxon>
        <taxon>Cytophagia</taxon>
        <taxon>Cytophagales</taxon>
        <taxon>Chryseotaleaceae</taxon>
        <taxon>Dawidia</taxon>
    </lineage>
</organism>
<dbReference type="GO" id="GO:0008168">
    <property type="term" value="F:methyltransferase activity"/>
    <property type="evidence" value="ECO:0007669"/>
    <property type="project" value="UniProtKB-KW"/>
</dbReference>
<proteinExistence type="predicted"/>
<evidence type="ECO:0000313" key="1">
    <source>
        <dbReference type="EMBL" id="MBT1708063.1"/>
    </source>
</evidence>
<dbReference type="CDD" id="cd02440">
    <property type="entry name" value="AdoMet_MTases"/>
    <property type="match status" value="1"/>
</dbReference>
<gene>
    <name evidence="1" type="ORF">KK062_07510</name>
</gene>
<dbReference type="SUPFAM" id="SSF53335">
    <property type="entry name" value="S-adenosyl-L-methionine-dependent methyltransferases"/>
    <property type="match status" value="1"/>
</dbReference>
<dbReference type="GO" id="GO:0032259">
    <property type="term" value="P:methylation"/>
    <property type="evidence" value="ECO:0007669"/>
    <property type="project" value="UniProtKB-KW"/>
</dbReference>
<dbReference type="EMBL" id="JAHESE010000005">
    <property type="protein sequence ID" value="MBT1708063.1"/>
    <property type="molecule type" value="Genomic_DNA"/>
</dbReference>
<keyword evidence="1" id="KW-0808">Transferase</keyword>
<dbReference type="AlphaFoldDB" id="A0AAP2DXN9"/>
<keyword evidence="1" id="KW-0489">Methyltransferase</keyword>